<name>A0AA40F7X7_9PEZI</name>
<evidence type="ECO:0000313" key="3">
    <source>
        <dbReference type="EMBL" id="KAK0752874.1"/>
    </source>
</evidence>
<dbReference type="EMBL" id="JAUKUD010000001">
    <property type="protein sequence ID" value="KAK0752874.1"/>
    <property type="molecule type" value="Genomic_DNA"/>
</dbReference>
<protein>
    <submittedName>
        <fullName evidence="3">Pyridoxal phosphate-dependent transferase</fullName>
    </submittedName>
</protein>
<dbReference type="GO" id="GO:0016740">
    <property type="term" value="F:transferase activity"/>
    <property type="evidence" value="ECO:0007669"/>
    <property type="project" value="UniProtKB-KW"/>
</dbReference>
<proteinExistence type="predicted"/>
<evidence type="ECO:0000256" key="1">
    <source>
        <dbReference type="ARBA" id="ARBA00022898"/>
    </source>
</evidence>
<dbReference type="PANTHER" id="PTHR43092">
    <property type="entry name" value="L-CYSTEINE DESULFHYDRASE"/>
    <property type="match status" value="1"/>
</dbReference>
<dbReference type="InterPro" id="IPR015421">
    <property type="entry name" value="PyrdxlP-dep_Trfase_major"/>
</dbReference>
<dbReference type="SUPFAM" id="SSF53383">
    <property type="entry name" value="PLP-dependent transferases"/>
    <property type="match status" value="1"/>
</dbReference>
<keyword evidence="3" id="KW-0808">Transferase</keyword>
<comment type="caution">
    <text evidence="3">The sequence shown here is derived from an EMBL/GenBank/DDBJ whole genome shotgun (WGS) entry which is preliminary data.</text>
</comment>
<dbReference type="Proteomes" id="UP001172155">
    <property type="component" value="Unassembled WGS sequence"/>
</dbReference>
<organism evidence="3 4">
    <name type="scientific">Schizothecium vesticola</name>
    <dbReference type="NCBI Taxonomy" id="314040"/>
    <lineage>
        <taxon>Eukaryota</taxon>
        <taxon>Fungi</taxon>
        <taxon>Dikarya</taxon>
        <taxon>Ascomycota</taxon>
        <taxon>Pezizomycotina</taxon>
        <taxon>Sordariomycetes</taxon>
        <taxon>Sordariomycetidae</taxon>
        <taxon>Sordariales</taxon>
        <taxon>Schizotheciaceae</taxon>
        <taxon>Schizothecium</taxon>
    </lineage>
</organism>
<dbReference type="InterPro" id="IPR015424">
    <property type="entry name" value="PyrdxlP-dep_Trfase"/>
</dbReference>
<keyword evidence="1" id="KW-0663">Pyridoxal phosphate</keyword>
<feature type="region of interest" description="Disordered" evidence="2">
    <location>
        <begin position="10"/>
        <end position="31"/>
    </location>
</feature>
<evidence type="ECO:0000313" key="4">
    <source>
        <dbReference type="Proteomes" id="UP001172155"/>
    </source>
</evidence>
<dbReference type="AlphaFoldDB" id="A0AA40F7X7"/>
<dbReference type="Gene3D" id="3.40.640.10">
    <property type="entry name" value="Type I PLP-dependent aspartate aminotransferase-like (Major domain)"/>
    <property type="match status" value="1"/>
</dbReference>
<reference evidence="3" key="1">
    <citation type="submission" date="2023-06" db="EMBL/GenBank/DDBJ databases">
        <title>Genome-scale phylogeny and comparative genomics of the fungal order Sordariales.</title>
        <authorList>
            <consortium name="Lawrence Berkeley National Laboratory"/>
            <person name="Hensen N."/>
            <person name="Bonometti L."/>
            <person name="Westerberg I."/>
            <person name="Brannstrom I.O."/>
            <person name="Guillou S."/>
            <person name="Cros-Aarteil S."/>
            <person name="Calhoun S."/>
            <person name="Haridas S."/>
            <person name="Kuo A."/>
            <person name="Mondo S."/>
            <person name="Pangilinan J."/>
            <person name="Riley R."/>
            <person name="LaButti K."/>
            <person name="Andreopoulos B."/>
            <person name="Lipzen A."/>
            <person name="Chen C."/>
            <person name="Yanf M."/>
            <person name="Daum C."/>
            <person name="Ng V."/>
            <person name="Clum A."/>
            <person name="Steindorff A."/>
            <person name="Ohm R."/>
            <person name="Martin F."/>
            <person name="Silar P."/>
            <person name="Natvig D."/>
            <person name="Lalanne C."/>
            <person name="Gautier V."/>
            <person name="Ament-velasquez S.L."/>
            <person name="Kruys A."/>
            <person name="Hutchinson M.I."/>
            <person name="Powell A.J."/>
            <person name="Barry K."/>
            <person name="Miller A.N."/>
            <person name="Grigoriev I.V."/>
            <person name="Debuchy R."/>
            <person name="Gladieux P."/>
            <person name="Thoren M.H."/>
            <person name="Johannesson H."/>
        </authorList>
    </citation>
    <scope>NUCLEOTIDE SEQUENCE</scope>
    <source>
        <strain evidence="3">SMH3187-1</strain>
    </source>
</reference>
<evidence type="ECO:0000256" key="2">
    <source>
        <dbReference type="SAM" id="MobiDB-lite"/>
    </source>
</evidence>
<keyword evidence="4" id="KW-1185">Reference proteome</keyword>
<sequence length="478" mass="52768">MFKVNLQLAQTPDESTRHLLPPHSDTTPFPSTYNGVNPSFGREMRALFNFGPDYVPLNHGAFGTYPRALLEYRMKLLRDWEERECLFSLHDYPRLLRDSCAAVAPLLGAAVDDVVLVPNATTGFDTILRNLTFAPGDVILYPATIFPACRNTILSLQETTPVRGHELPLTYPLSDAALLALVRTALTTLTASGHRVRAAVFDTIASRPGVRVPWERLVALCRAHSPATLSIIDAAHGLGHLDLSHVAAPSGPNPDFLVANCHKWLFTPRPAAVLYVPRRNHYLLTTALPTSHGYLPPATRAAIPAETYFQRLFAPAATADGTPYLTVPAALRFRALLCGGEERVRDYCAALARAGGDYVARRLGTEVMDNEEGTLREGVAFANVRMPIRVAPRGFGRAMIPLVHGDEGETTRGWWGRVAGEEYGTYFQTYFYGGAVWVRLSAQVYLERGDFVWAAEVLREMCERVRDGEWRGDGMGGY</sequence>
<dbReference type="PANTHER" id="PTHR43092:SF2">
    <property type="entry name" value="HERCYNYLCYSTEINE SULFOXIDE LYASE"/>
    <property type="match status" value="1"/>
</dbReference>
<accession>A0AA40F7X7</accession>
<gene>
    <name evidence="3" type="ORF">B0T18DRAFT_356637</name>
</gene>